<feature type="region of interest" description="Disordered" evidence="3">
    <location>
        <begin position="27"/>
        <end position="48"/>
    </location>
</feature>
<reference evidence="6" key="1">
    <citation type="journal article" date="2012" name="Nature">
        <title>A physical, genetic and functional sequence assembly of the barley genome.</title>
        <authorList>
            <consortium name="The International Barley Genome Sequencing Consortium"/>
            <person name="Mayer K.F."/>
            <person name="Waugh R."/>
            <person name="Brown J.W."/>
            <person name="Schulman A."/>
            <person name="Langridge P."/>
            <person name="Platzer M."/>
            <person name="Fincher G.B."/>
            <person name="Muehlbauer G.J."/>
            <person name="Sato K."/>
            <person name="Close T.J."/>
            <person name="Wise R.P."/>
            <person name="Stein N."/>
        </authorList>
    </citation>
    <scope>NUCLEOTIDE SEQUENCE [LARGE SCALE GENOMIC DNA]</scope>
    <source>
        <strain evidence="6">cv. Morex</strain>
    </source>
</reference>
<dbReference type="PANTHER" id="PTHR12411">
    <property type="entry name" value="CYSTEINE PROTEASE FAMILY C1-RELATED"/>
    <property type="match status" value="1"/>
</dbReference>
<dbReference type="GO" id="GO:0005764">
    <property type="term" value="C:lysosome"/>
    <property type="evidence" value="ECO:0000318"/>
    <property type="project" value="GO_Central"/>
</dbReference>
<protein>
    <recommendedName>
        <fullName evidence="4">Peptidase C1A papain C-terminal domain-containing protein</fullName>
    </recommendedName>
</protein>
<reference evidence="5" key="3">
    <citation type="submission" date="2022-01" db="UniProtKB">
        <authorList>
            <consortium name="EnsemblPlants"/>
        </authorList>
    </citation>
    <scope>IDENTIFICATION</scope>
    <source>
        <strain evidence="5">subsp. vulgare</strain>
    </source>
</reference>
<dbReference type="SUPFAM" id="SSF54001">
    <property type="entry name" value="Cysteine proteinases"/>
    <property type="match status" value="2"/>
</dbReference>
<evidence type="ECO:0000259" key="4">
    <source>
        <dbReference type="SMART" id="SM00645"/>
    </source>
</evidence>
<dbReference type="CDD" id="cd02248">
    <property type="entry name" value="Peptidase_C1A"/>
    <property type="match status" value="1"/>
</dbReference>
<dbReference type="Proteomes" id="UP000011116">
    <property type="component" value="Chromosome 2H"/>
</dbReference>
<proteinExistence type="inferred from homology"/>
<dbReference type="InterPro" id="IPR013128">
    <property type="entry name" value="Peptidase_C1A"/>
</dbReference>
<dbReference type="PRINTS" id="PR00705">
    <property type="entry name" value="PAPAIN"/>
</dbReference>
<keyword evidence="2" id="KW-1015">Disulfide bond</keyword>
<dbReference type="Gene3D" id="3.90.70.10">
    <property type="entry name" value="Cysteine proteinases"/>
    <property type="match status" value="1"/>
</dbReference>
<evidence type="ECO:0000313" key="6">
    <source>
        <dbReference type="Proteomes" id="UP000011116"/>
    </source>
</evidence>
<dbReference type="EnsemblPlants" id="HORVU.MOREX.r3.2HG0208910.1">
    <property type="protein sequence ID" value="HORVU.MOREX.r3.2HG0208910.1"/>
    <property type="gene ID" value="HORVU.MOREX.r3.2HG0208910"/>
</dbReference>
<name>A0A8I6WZM8_HORVV</name>
<dbReference type="Pfam" id="PF00112">
    <property type="entry name" value="Peptidase_C1"/>
    <property type="match status" value="1"/>
</dbReference>
<evidence type="ECO:0000313" key="5">
    <source>
        <dbReference type="EnsemblPlants" id="HORVU.MOREX.r3.2HG0208910.1"/>
    </source>
</evidence>
<evidence type="ECO:0000256" key="2">
    <source>
        <dbReference type="ARBA" id="ARBA00023157"/>
    </source>
</evidence>
<sequence>MVPQLAKWAQMPAGTAQLRRFCTTAAASGSPWRPDGASNNKPQHLHSQPGSAGFFHSCLNPQAMAMALAGLSSILSVGLWYMGNNLRPSEVYWVKTGVVSPLVRRQNNCQCCWAMAIVASVEAAHYQNTSQLISLSVQELIDCDTESGGCEHGFKENAFGYIQDNGLLSESSYPYMARRSKSGCKRYETEEAAARISGFRFVDPTEDALEKAVAKQPVVVSLQGSDELENYTGGIMDYKAVEGGTGWRHAVLIVGYGTDSAGLKYWRFKNSWGPGWGEGGFGRIKYWRFKNSWGPGWGEGGFGRIRRHVDDERGALGIFMKPGVHPVLED</sequence>
<dbReference type="InterPro" id="IPR000668">
    <property type="entry name" value="Peptidase_C1A_C"/>
</dbReference>
<organism evidence="5 6">
    <name type="scientific">Hordeum vulgare subsp. vulgare</name>
    <name type="common">Domesticated barley</name>
    <dbReference type="NCBI Taxonomy" id="112509"/>
    <lineage>
        <taxon>Eukaryota</taxon>
        <taxon>Viridiplantae</taxon>
        <taxon>Streptophyta</taxon>
        <taxon>Embryophyta</taxon>
        <taxon>Tracheophyta</taxon>
        <taxon>Spermatophyta</taxon>
        <taxon>Magnoliopsida</taxon>
        <taxon>Liliopsida</taxon>
        <taxon>Poales</taxon>
        <taxon>Poaceae</taxon>
        <taxon>BOP clade</taxon>
        <taxon>Pooideae</taxon>
        <taxon>Triticodae</taxon>
        <taxon>Triticeae</taxon>
        <taxon>Hordeinae</taxon>
        <taxon>Hordeum</taxon>
    </lineage>
</organism>
<dbReference type="InterPro" id="IPR039417">
    <property type="entry name" value="Peptidase_C1A_papain-like"/>
</dbReference>
<dbReference type="SMART" id="SM00645">
    <property type="entry name" value="Pept_C1"/>
    <property type="match status" value="1"/>
</dbReference>
<feature type="domain" description="Peptidase C1A papain C-terminal" evidence="4">
    <location>
        <begin position="87"/>
        <end position="327"/>
    </location>
</feature>
<dbReference type="GO" id="GO:0004197">
    <property type="term" value="F:cysteine-type endopeptidase activity"/>
    <property type="evidence" value="ECO:0000318"/>
    <property type="project" value="GO_Central"/>
</dbReference>
<dbReference type="Gene3D" id="2.40.50.170">
    <property type="entry name" value="Cysteine proteinases. Chain C"/>
    <property type="match status" value="1"/>
</dbReference>
<dbReference type="SMR" id="A0A8I6WZM8"/>
<dbReference type="GO" id="GO:0051603">
    <property type="term" value="P:proteolysis involved in protein catabolic process"/>
    <property type="evidence" value="ECO:0000318"/>
    <property type="project" value="GO_Central"/>
</dbReference>
<evidence type="ECO:0000256" key="3">
    <source>
        <dbReference type="SAM" id="MobiDB-lite"/>
    </source>
</evidence>
<comment type="similarity">
    <text evidence="1">Belongs to the peptidase C1 family.</text>
</comment>
<evidence type="ECO:0000256" key="1">
    <source>
        <dbReference type="ARBA" id="ARBA00008455"/>
    </source>
</evidence>
<dbReference type="InterPro" id="IPR038765">
    <property type="entry name" value="Papain-like_cys_pep_sf"/>
</dbReference>
<reference evidence="5" key="2">
    <citation type="submission" date="2020-10" db="EMBL/GenBank/DDBJ databases">
        <authorList>
            <person name="Scholz U."/>
            <person name="Mascher M."/>
            <person name="Fiebig A."/>
        </authorList>
    </citation>
    <scope>NUCLEOTIDE SEQUENCE [LARGE SCALE GENOMIC DNA]</scope>
    <source>
        <strain evidence="5">cv. Morex</strain>
    </source>
</reference>
<keyword evidence="6" id="KW-1185">Reference proteome</keyword>
<accession>A0A8I6WZM8</accession>
<dbReference type="AlphaFoldDB" id="A0A8I6WZM8"/>
<dbReference type="GO" id="GO:0005615">
    <property type="term" value="C:extracellular space"/>
    <property type="evidence" value="ECO:0000318"/>
    <property type="project" value="GO_Central"/>
</dbReference>
<dbReference type="Gramene" id="HORVU.MOREX.r3.2HG0208910.1">
    <property type="protein sequence ID" value="HORVU.MOREX.r3.2HG0208910.1"/>
    <property type="gene ID" value="HORVU.MOREX.r3.2HG0208910"/>
</dbReference>
<feature type="compositionally biased region" description="Polar residues" evidence="3">
    <location>
        <begin position="37"/>
        <end position="48"/>
    </location>
</feature>